<keyword evidence="3" id="KW-1185">Reference proteome</keyword>
<evidence type="ECO:0000313" key="2">
    <source>
        <dbReference type="EMBL" id="MDK9497107.1"/>
    </source>
</evidence>
<feature type="signal peptide" evidence="1">
    <location>
        <begin position="1"/>
        <end position="22"/>
    </location>
</feature>
<dbReference type="Proteomes" id="UP001223390">
    <property type="component" value="Unassembled WGS sequence"/>
</dbReference>
<feature type="chain" id="PRO_5045054624" description="Lipoprotein" evidence="1">
    <location>
        <begin position="23"/>
        <end position="197"/>
    </location>
</feature>
<sequence length="197" mass="20866">MRTWTRAAAATVAALTAAAVLTGCNGLPQMGGAPASPQAGAKGKKAFRLGEEGPLQESRKVDSQDARFTVTPLEVRTGTEADMENSGLRKDEKEGPQIPVFVWSTLNHKSGTPMKLGDMDGDLMVRTESGQRTRALIVMLGSAKWADCPSTPSEKTLGPGQSEKICTAFLIPAGQRPAAVELFRGFNAQPAQWPLGT</sequence>
<gene>
    <name evidence="2" type="ORF">QEZ40_001760</name>
</gene>
<keyword evidence="1" id="KW-0732">Signal</keyword>
<accession>A0ABT7GU52</accession>
<name>A0ABT7GU52_9ACTN</name>
<protein>
    <recommendedName>
        <fullName evidence="4">Lipoprotein</fullName>
    </recommendedName>
</protein>
<dbReference type="RefSeq" id="WP_285342958.1">
    <property type="nucleotide sequence ID" value="NZ_JASITI010000017.1"/>
</dbReference>
<evidence type="ECO:0008006" key="4">
    <source>
        <dbReference type="Google" id="ProtNLM"/>
    </source>
</evidence>
<evidence type="ECO:0000313" key="3">
    <source>
        <dbReference type="Proteomes" id="UP001223390"/>
    </source>
</evidence>
<reference evidence="2 3" key="1">
    <citation type="submission" date="2023-05" db="EMBL/GenBank/DDBJ databases">
        <title>Sequencing and Assembly of Streptomyces sp. NP73.</title>
        <authorList>
            <person name="Konwar A.N."/>
            <person name="Saikia K."/>
            <person name="Thakur D."/>
        </authorList>
    </citation>
    <scope>NUCLEOTIDE SEQUENCE [LARGE SCALE GENOMIC DNA]</scope>
    <source>
        <strain evidence="2 3">NP73</strain>
    </source>
</reference>
<dbReference type="PROSITE" id="PS51257">
    <property type="entry name" value="PROKAR_LIPOPROTEIN"/>
    <property type="match status" value="1"/>
</dbReference>
<organism evidence="2 3">
    <name type="scientific">Streptomyces katrae</name>
    <dbReference type="NCBI Taxonomy" id="68223"/>
    <lineage>
        <taxon>Bacteria</taxon>
        <taxon>Bacillati</taxon>
        <taxon>Actinomycetota</taxon>
        <taxon>Actinomycetes</taxon>
        <taxon>Kitasatosporales</taxon>
        <taxon>Streptomycetaceae</taxon>
        <taxon>Streptomyces</taxon>
    </lineage>
</organism>
<dbReference type="EMBL" id="JASITI010000017">
    <property type="protein sequence ID" value="MDK9497107.1"/>
    <property type="molecule type" value="Genomic_DNA"/>
</dbReference>
<comment type="caution">
    <text evidence="2">The sequence shown here is derived from an EMBL/GenBank/DDBJ whole genome shotgun (WGS) entry which is preliminary data.</text>
</comment>
<proteinExistence type="predicted"/>
<evidence type="ECO:0000256" key="1">
    <source>
        <dbReference type="SAM" id="SignalP"/>
    </source>
</evidence>